<dbReference type="Pfam" id="PF00172">
    <property type="entry name" value="Zn_clus"/>
    <property type="match status" value="1"/>
</dbReference>
<evidence type="ECO:0000256" key="2">
    <source>
        <dbReference type="SAM" id="MobiDB-lite"/>
    </source>
</evidence>
<dbReference type="Gene3D" id="4.10.240.10">
    <property type="entry name" value="Zn(2)-C6 fungal-type DNA-binding domain"/>
    <property type="match status" value="1"/>
</dbReference>
<dbReference type="InterPro" id="IPR036864">
    <property type="entry name" value="Zn2-C6_fun-type_DNA-bd_sf"/>
</dbReference>
<keyword evidence="5" id="KW-1185">Reference proteome</keyword>
<dbReference type="EMBL" id="ML976022">
    <property type="protein sequence ID" value="KAF1943773.1"/>
    <property type="molecule type" value="Genomic_DNA"/>
</dbReference>
<accession>A0A6A5SUA1</accession>
<dbReference type="AlphaFoldDB" id="A0A6A5SUA1"/>
<dbReference type="Proteomes" id="UP000800038">
    <property type="component" value="Unassembled WGS sequence"/>
</dbReference>
<dbReference type="PROSITE" id="PS00463">
    <property type="entry name" value="ZN2_CY6_FUNGAL_1"/>
    <property type="match status" value="1"/>
</dbReference>
<feature type="compositionally biased region" description="Polar residues" evidence="2">
    <location>
        <begin position="14"/>
        <end position="32"/>
    </location>
</feature>
<evidence type="ECO:0000313" key="5">
    <source>
        <dbReference type="Proteomes" id="UP000800038"/>
    </source>
</evidence>
<dbReference type="OrthoDB" id="416217at2759"/>
<reference evidence="4" key="1">
    <citation type="journal article" date="2020" name="Stud. Mycol.">
        <title>101 Dothideomycetes genomes: a test case for predicting lifestyles and emergence of pathogens.</title>
        <authorList>
            <person name="Haridas S."/>
            <person name="Albert R."/>
            <person name="Binder M."/>
            <person name="Bloem J."/>
            <person name="Labutti K."/>
            <person name="Salamov A."/>
            <person name="Andreopoulos B."/>
            <person name="Baker S."/>
            <person name="Barry K."/>
            <person name="Bills G."/>
            <person name="Bluhm B."/>
            <person name="Cannon C."/>
            <person name="Castanera R."/>
            <person name="Culley D."/>
            <person name="Daum C."/>
            <person name="Ezra D."/>
            <person name="Gonzalez J."/>
            <person name="Henrissat B."/>
            <person name="Kuo A."/>
            <person name="Liang C."/>
            <person name="Lipzen A."/>
            <person name="Lutzoni F."/>
            <person name="Magnuson J."/>
            <person name="Mondo S."/>
            <person name="Nolan M."/>
            <person name="Ohm R."/>
            <person name="Pangilinan J."/>
            <person name="Park H.-J."/>
            <person name="Ramirez L."/>
            <person name="Alfaro M."/>
            <person name="Sun H."/>
            <person name="Tritt A."/>
            <person name="Yoshinaga Y."/>
            <person name="Zwiers L.-H."/>
            <person name="Turgeon B."/>
            <person name="Goodwin S."/>
            <person name="Spatafora J."/>
            <person name="Crous P."/>
            <person name="Grigoriev I."/>
        </authorList>
    </citation>
    <scope>NUCLEOTIDE SEQUENCE</scope>
    <source>
        <strain evidence="4">CBS 161.51</strain>
    </source>
</reference>
<dbReference type="SMART" id="SM00066">
    <property type="entry name" value="GAL4"/>
    <property type="match status" value="1"/>
</dbReference>
<dbReference type="SUPFAM" id="SSF57701">
    <property type="entry name" value="Zn2/Cys6 DNA-binding domain"/>
    <property type="match status" value="1"/>
</dbReference>
<dbReference type="CDD" id="cd00067">
    <property type="entry name" value="GAL4"/>
    <property type="match status" value="1"/>
</dbReference>
<dbReference type="GO" id="GO:0000981">
    <property type="term" value="F:DNA-binding transcription factor activity, RNA polymerase II-specific"/>
    <property type="evidence" value="ECO:0007669"/>
    <property type="project" value="InterPro"/>
</dbReference>
<dbReference type="PANTHER" id="PTHR47657:SF13">
    <property type="entry name" value="ZN(2)-C6 FUNGAL-TYPE DOMAIN-CONTAINING PROTEIN-RELATED"/>
    <property type="match status" value="1"/>
</dbReference>
<evidence type="ECO:0000259" key="3">
    <source>
        <dbReference type="PROSITE" id="PS50048"/>
    </source>
</evidence>
<evidence type="ECO:0000313" key="4">
    <source>
        <dbReference type="EMBL" id="KAF1943773.1"/>
    </source>
</evidence>
<dbReference type="Pfam" id="PF11951">
    <property type="entry name" value="Fungal_trans_2"/>
    <property type="match status" value="1"/>
</dbReference>
<organism evidence="4 5">
    <name type="scientific">Clathrospora elynae</name>
    <dbReference type="NCBI Taxonomy" id="706981"/>
    <lineage>
        <taxon>Eukaryota</taxon>
        <taxon>Fungi</taxon>
        <taxon>Dikarya</taxon>
        <taxon>Ascomycota</taxon>
        <taxon>Pezizomycotina</taxon>
        <taxon>Dothideomycetes</taxon>
        <taxon>Pleosporomycetidae</taxon>
        <taxon>Pleosporales</taxon>
        <taxon>Diademaceae</taxon>
        <taxon>Clathrospora</taxon>
    </lineage>
</organism>
<dbReference type="GO" id="GO:0008270">
    <property type="term" value="F:zinc ion binding"/>
    <property type="evidence" value="ECO:0007669"/>
    <property type="project" value="InterPro"/>
</dbReference>
<proteinExistence type="predicted"/>
<dbReference type="PANTHER" id="PTHR47657">
    <property type="entry name" value="STEROL REGULATORY ELEMENT-BINDING PROTEIN ECM22"/>
    <property type="match status" value="1"/>
</dbReference>
<dbReference type="PROSITE" id="PS50048">
    <property type="entry name" value="ZN2_CY6_FUNGAL_2"/>
    <property type="match status" value="1"/>
</dbReference>
<feature type="domain" description="Zn(2)-C6 fungal-type" evidence="3">
    <location>
        <begin position="51"/>
        <end position="81"/>
    </location>
</feature>
<protein>
    <recommendedName>
        <fullName evidence="3">Zn(2)-C6 fungal-type domain-containing protein</fullName>
    </recommendedName>
</protein>
<dbReference type="InterPro" id="IPR021858">
    <property type="entry name" value="Fun_TF"/>
</dbReference>
<dbReference type="InterPro" id="IPR001138">
    <property type="entry name" value="Zn2Cys6_DnaBD"/>
</dbReference>
<sequence length="401" mass="45769">MQQESPLTEHTPASRGSSQAFLVASTYNNNDEGASRPPTITRKSHRKSRAGCRNCKTRRIKCDETKPHCANCKRRQVRCGYPNTTTTSDLNSGDLANDRSRPGDLQISDIELTYHWITSTSHSLSAWASGAARWQSIMGDVAFEHNHVLHLLFALTALHLATCRPTRCEEYTATAEHHYERALAQVTREIVSIGPSNCDAVLVSVQLICFVSWARGPQAGEYLAFGKQGRSEWLVMFRGIRTTLESLGRDQFAKTHAPAVRAKDRLLPPLDEPFEYEKQLQGLREHVAYVSEPAERDDNARAIGVLHECYSSRYESKDAEYHVAFAWLYRMSDDFLNRLQQRDPLPLVIYAYFVVLMHDIERFWYMKGWTHHVMGGILEALPKEHRVWIRWPVAMVGWIAP</sequence>
<keyword evidence="1" id="KW-0539">Nucleus</keyword>
<name>A0A6A5SUA1_9PLEO</name>
<dbReference type="InterPro" id="IPR052400">
    <property type="entry name" value="Zn2-C6_fungal_TF"/>
</dbReference>
<evidence type="ECO:0000256" key="1">
    <source>
        <dbReference type="ARBA" id="ARBA00023242"/>
    </source>
</evidence>
<feature type="region of interest" description="Disordered" evidence="2">
    <location>
        <begin position="1"/>
        <end position="47"/>
    </location>
</feature>
<gene>
    <name evidence="4" type="ORF">EJ02DRAFT_399790</name>
</gene>